<evidence type="ECO:0000259" key="10">
    <source>
        <dbReference type="Pfam" id="PF10590"/>
    </source>
</evidence>
<comment type="function">
    <text evidence="7">Catalyzes the oxidation of either pyridoxine 5'-phosphate (PNP) or pyridoxamine 5'-phosphate (PMP) into pyridoxal 5'-phosphate (PLP).</text>
</comment>
<dbReference type="AlphaFoldDB" id="A0A2C6Z9C9"/>
<feature type="binding site" evidence="7">
    <location>
        <position position="108"/>
    </location>
    <ligand>
        <name>substrate</name>
    </ligand>
</feature>
<evidence type="ECO:0000256" key="2">
    <source>
        <dbReference type="ARBA" id="ARBA00011738"/>
    </source>
</evidence>
<dbReference type="Pfam" id="PF10590">
    <property type="entry name" value="PNP_phzG_C"/>
    <property type="match status" value="1"/>
</dbReference>
<evidence type="ECO:0000259" key="9">
    <source>
        <dbReference type="Pfam" id="PF01243"/>
    </source>
</evidence>
<keyword evidence="4 7" id="KW-0288">FMN</keyword>
<comment type="pathway">
    <text evidence="7">Cofactor metabolism; pyridoxal 5'-phosphate salvage; pyridoxal 5'-phosphate from pyridoxamine 5'-phosphate: step 1/1.</text>
</comment>
<keyword evidence="5 7" id="KW-0560">Oxidoreductase</keyword>
<dbReference type="UniPathway" id="UPA01068">
    <property type="reaction ID" value="UER00304"/>
</dbReference>
<feature type="binding site" evidence="7">
    <location>
        <position position="112"/>
    </location>
    <ligand>
        <name>substrate</name>
    </ligand>
</feature>
<gene>
    <name evidence="7 11" type="primary">pdxH</name>
    <name evidence="11" type="ORF">CR162_10215</name>
</gene>
<dbReference type="InterPro" id="IPR011576">
    <property type="entry name" value="Pyridox_Oxase_N"/>
</dbReference>
<dbReference type="InterPro" id="IPR019740">
    <property type="entry name" value="Pyridox_Oxase_CS"/>
</dbReference>
<dbReference type="Pfam" id="PF01243">
    <property type="entry name" value="PNPOx_N"/>
    <property type="match status" value="1"/>
</dbReference>
<dbReference type="EC" id="1.4.3.5" evidence="7"/>
<keyword evidence="12" id="KW-1185">Reference proteome</keyword>
<evidence type="ECO:0000256" key="8">
    <source>
        <dbReference type="PIRSR" id="PIRSR000190-2"/>
    </source>
</evidence>
<dbReference type="PANTHER" id="PTHR10851:SF0">
    <property type="entry name" value="PYRIDOXINE-5'-PHOSPHATE OXIDASE"/>
    <property type="match status" value="1"/>
</dbReference>
<dbReference type="Proteomes" id="UP000223527">
    <property type="component" value="Unassembled WGS sequence"/>
</dbReference>
<feature type="binding site" evidence="7">
    <location>
        <begin position="176"/>
        <end position="178"/>
    </location>
    <ligand>
        <name>substrate</name>
    </ligand>
</feature>
<name>A0A2C6Z9C9_9PROT</name>
<dbReference type="PIRSF" id="PIRSF000190">
    <property type="entry name" value="Pyd_amn-ph_oxd"/>
    <property type="match status" value="1"/>
</dbReference>
<feature type="binding site" evidence="7">
    <location>
        <position position="51"/>
    </location>
    <ligand>
        <name>substrate</name>
    </ligand>
</feature>
<accession>A0A2C6Z9C9</accession>
<feature type="binding site" evidence="7 8">
    <location>
        <position position="90"/>
    </location>
    <ligand>
        <name>FMN</name>
        <dbReference type="ChEBI" id="CHEBI:58210"/>
    </ligand>
</feature>
<feature type="binding site" evidence="7 8">
    <location>
        <position position="67"/>
    </location>
    <ligand>
        <name>FMN</name>
        <dbReference type="ChEBI" id="CHEBI:58210"/>
    </ligand>
</feature>
<feature type="binding site" evidence="7 8">
    <location>
        <position position="180"/>
    </location>
    <ligand>
        <name>FMN</name>
        <dbReference type="ChEBI" id="CHEBI:58210"/>
    </ligand>
</feature>
<dbReference type="NCBIfam" id="NF004231">
    <property type="entry name" value="PRK05679.1"/>
    <property type="match status" value="1"/>
</dbReference>
<keyword evidence="6 7" id="KW-0664">Pyridoxine biosynthesis</keyword>
<proteinExistence type="inferred from homology"/>
<evidence type="ECO:0000256" key="5">
    <source>
        <dbReference type="ARBA" id="ARBA00023002"/>
    </source>
</evidence>
<comment type="catalytic activity">
    <reaction evidence="7">
        <text>pyridoxamine 5'-phosphate + O2 + H2O = pyridoxal 5'-phosphate + H2O2 + NH4(+)</text>
        <dbReference type="Rhea" id="RHEA:15817"/>
        <dbReference type="ChEBI" id="CHEBI:15377"/>
        <dbReference type="ChEBI" id="CHEBI:15379"/>
        <dbReference type="ChEBI" id="CHEBI:16240"/>
        <dbReference type="ChEBI" id="CHEBI:28938"/>
        <dbReference type="ChEBI" id="CHEBI:58451"/>
        <dbReference type="ChEBI" id="CHEBI:597326"/>
        <dbReference type="EC" id="1.4.3.5"/>
    </reaction>
</comment>
<evidence type="ECO:0000256" key="3">
    <source>
        <dbReference type="ARBA" id="ARBA00022630"/>
    </source>
</evidence>
<sequence length="204" mass="22703">MEADAGAAGPFALFAAWLAEAEASEPNDPNAMCLATTTPEGFPSARMVLLKGLDARGFVFFTNRESRKGDELGANPRAALLFHWKTLRRQVRVEGRVEEVTAEESDAYYATRPRLSRLGAWASRQSRPLSGRAELEEALREAEARFPGAEIPRPPHWGGYRVLPERLEFWRDMPFRLHDRQIFRADAGGGTGAGGGWRTESLYP</sequence>
<evidence type="ECO:0000256" key="6">
    <source>
        <dbReference type="ARBA" id="ARBA00023096"/>
    </source>
</evidence>
<feature type="binding site" evidence="7 8">
    <location>
        <begin position="125"/>
        <end position="126"/>
    </location>
    <ligand>
        <name>FMN</name>
        <dbReference type="ChEBI" id="CHEBI:58210"/>
    </ligand>
</feature>
<dbReference type="GO" id="GO:0004733">
    <property type="term" value="F:pyridoxamine phosphate oxidase activity"/>
    <property type="evidence" value="ECO:0007669"/>
    <property type="project" value="UniProtKB-UniRule"/>
</dbReference>
<evidence type="ECO:0000256" key="4">
    <source>
        <dbReference type="ARBA" id="ARBA00022643"/>
    </source>
</evidence>
<comment type="subunit">
    <text evidence="2 7">Homodimer.</text>
</comment>
<evidence type="ECO:0000256" key="1">
    <source>
        <dbReference type="ARBA" id="ARBA00007301"/>
    </source>
</evidence>
<dbReference type="FunFam" id="2.30.110.10:FF:000020">
    <property type="entry name" value="PNPO isoform 11"/>
    <property type="match status" value="1"/>
</dbReference>
<dbReference type="PROSITE" id="PS01064">
    <property type="entry name" value="PYRIDOX_OXIDASE"/>
    <property type="match status" value="1"/>
</dbReference>
<dbReference type="PANTHER" id="PTHR10851">
    <property type="entry name" value="PYRIDOXINE-5-PHOSPHATE OXIDASE"/>
    <property type="match status" value="1"/>
</dbReference>
<feature type="binding site" evidence="7">
    <location>
        <position position="116"/>
    </location>
    <ligand>
        <name>substrate</name>
    </ligand>
</feature>
<dbReference type="NCBIfam" id="TIGR00558">
    <property type="entry name" value="pdxH"/>
    <property type="match status" value="1"/>
</dbReference>
<feature type="binding site" evidence="7 8">
    <location>
        <begin position="46"/>
        <end position="51"/>
    </location>
    <ligand>
        <name>FMN</name>
        <dbReference type="ChEBI" id="CHEBI:58210"/>
    </ligand>
</feature>
<comment type="catalytic activity">
    <reaction evidence="7">
        <text>pyridoxine 5'-phosphate + O2 = pyridoxal 5'-phosphate + H2O2</text>
        <dbReference type="Rhea" id="RHEA:15149"/>
        <dbReference type="ChEBI" id="CHEBI:15379"/>
        <dbReference type="ChEBI" id="CHEBI:16240"/>
        <dbReference type="ChEBI" id="CHEBI:58589"/>
        <dbReference type="ChEBI" id="CHEBI:597326"/>
        <dbReference type="EC" id="1.4.3.5"/>
    </reaction>
</comment>
<dbReference type="Gene3D" id="2.30.110.10">
    <property type="entry name" value="Electron Transport, Fmn-binding Protein, Chain A"/>
    <property type="match status" value="1"/>
</dbReference>
<protein>
    <recommendedName>
        <fullName evidence="7">Pyridoxine/pyridoxamine 5'-phosphate oxidase</fullName>
        <ecNumber evidence="7">1.4.3.5</ecNumber>
    </recommendedName>
    <alternativeName>
        <fullName evidence="7">PNP/PMP oxidase</fullName>
        <shortName evidence="7">PNPOx</shortName>
    </alternativeName>
    <alternativeName>
        <fullName evidence="7">Pyridoxal 5'-phosphate synthase</fullName>
    </alternativeName>
</protein>
<dbReference type="InterPro" id="IPR019576">
    <property type="entry name" value="Pyridoxamine_oxidase_dimer_C"/>
</dbReference>
<organism evidence="11 12">
    <name type="scientific">Teichococcus rhizosphaerae</name>
    <dbReference type="NCBI Taxonomy" id="1335062"/>
    <lineage>
        <taxon>Bacteria</taxon>
        <taxon>Pseudomonadati</taxon>
        <taxon>Pseudomonadota</taxon>
        <taxon>Alphaproteobacteria</taxon>
        <taxon>Acetobacterales</taxon>
        <taxon>Roseomonadaceae</taxon>
        <taxon>Roseomonas</taxon>
    </lineage>
</organism>
<dbReference type="GO" id="GO:0010181">
    <property type="term" value="F:FMN binding"/>
    <property type="evidence" value="ECO:0007669"/>
    <property type="project" value="UniProtKB-UniRule"/>
</dbReference>
<comment type="pathway">
    <text evidence="7">Cofactor metabolism; pyridoxal 5'-phosphate salvage; pyridoxal 5'-phosphate from pyridoxine 5'-phosphate: step 1/1.</text>
</comment>
<dbReference type="OrthoDB" id="9780392at2"/>
<feature type="domain" description="Pyridoxine 5'-phosphate oxidase dimerisation C-terminal" evidence="10">
    <location>
        <begin position="157"/>
        <end position="204"/>
    </location>
</feature>
<evidence type="ECO:0000313" key="12">
    <source>
        <dbReference type="Proteomes" id="UP000223527"/>
    </source>
</evidence>
<comment type="similarity">
    <text evidence="1 7">Belongs to the pyridoxamine 5'-phosphate oxidase family.</text>
</comment>
<feature type="binding site" evidence="7 8">
    <location>
        <position position="68"/>
    </location>
    <ligand>
        <name>FMN</name>
        <dbReference type="ChEBI" id="CHEBI:58210"/>
    </ligand>
</feature>
<reference evidence="11 12" key="1">
    <citation type="submission" date="2017-10" db="EMBL/GenBank/DDBJ databases">
        <authorList>
            <person name="Banno H."/>
            <person name="Chua N.-H."/>
        </authorList>
    </citation>
    <scope>NUCLEOTIDE SEQUENCE [LARGE SCALE GENOMIC DNA]</scope>
    <source>
        <strain evidence="11 12">YW11</strain>
    </source>
</reference>
<dbReference type="HAMAP" id="MF_01629">
    <property type="entry name" value="PdxH"/>
    <property type="match status" value="1"/>
</dbReference>
<keyword evidence="3 7" id="KW-0285">Flavoprotein</keyword>
<evidence type="ECO:0000256" key="7">
    <source>
        <dbReference type="HAMAP-Rule" id="MF_01629"/>
    </source>
</evidence>
<feature type="binding site" evidence="7 8">
    <location>
        <begin position="61"/>
        <end position="62"/>
    </location>
    <ligand>
        <name>FMN</name>
        <dbReference type="ChEBI" id="CHEBI:58210"/>
    </ligand>
</feature>
<feature type="domain" description="Pyridoxamine 5'-phosphate oxidase N-terminal" evidence="9">
    <location>
        <begin position="24"/>
        <end position="142"/>
    </location>
</feature>
<evidence type="ECO:0000313" key="11">
    <source>
        <dbReference type="EMBL" id="PHK95111.1"/>
    </source>
</evidence>
<dbReference type="SUPFAM" id="SSF50475">
    <property type="entry name" value="FMN-binding split barrel"/>
    <property type="match status" value="1"/>
</dbReference>
<dbReference type="InterPro" id="IPR012349">
    <property type="entry name" value="Split_barrel_FMN-bd"/>
</dbReference>
<dbReference type="InterPro" id="IPR000659">
    <property type="entry name" value="Pyridox_Oxase"/>
</dbReference>
<feature type="binding site" evidence="7 8">
    <location>
        <position position="170"/>
    </location>
    <ligand>
        <name>FMN</name>
        <dbReference type="ChEBI" id="CHEBI:58210"/>
    </ligand>
</feature>
<comment type="cofactor">
    <cofactor evidence="7 8">
        <name>FMN</name>
        <dbReference type="ChEBI" id="CHEBI:58210"/>
    </cofactor>
    <text evidence="7 8">Binds 1 FMN per subunit.</text>
</comment>
<comment type="caution">
    <text evidence="11">The sequence shown here is derived from an EMBL/GenBank/DDBJ whole genome shotgun (WGS) entry which is preliminary data.</text>
</comment>
<dbReference type="GO" id="GO:0008615">
    <property type="term" value="P:pyridoxine biosynthetic process"/>
    <property type="evidence" value="ECO:0007669"/>
    <property type="project" value="UniProtKB-UniRule"/>
</dbReference>
<dbReference type="EMBL" id="PDNU01000015">
    <property type="protein sequence ID" value="PHK95111.1"/>
    <property type="molecule type" value="Genomic_DNA"/>
</dbReference>